<gene>
    <name evidence="5" type="ORF">BFF78_09460</name>
</gene>
<evidence type="ECO:0000256" key="1">
    <source>
        <dbReference type="ARBA" id="ARBA00023125"/>
    </source>
</evidence>
<evidence type="ECO:0000313" key="6">
    <source>
        <dbReference type="Proteomes" id="UP000094960"/>
    </source>
</evidence>
<dbReference type="InterPro" id="IPR009057">
    <property type="entry name" value="Homeodomain-like_sf"/>
</dbReference>
<dbReference type="PROSITE" id="PS50977">
    <property type="entry name" value="HTH_TETR_2"/>
    <property type="match status" value="1"/>
</dbReference>
<evidence type="ECO:0000313" key="5">
    <source>
        <dbReference type="EMBL" id="AOR31244.1"/>
    </source>
</evidence>
<dbReference type="InterPro" id="IPR050109">
    <property type="entry name" value="HTH-type_TetR-like_transc_reg"/>
</dbReference>
<feature type="DNA-binding region" description="H-T-H motif" evidence="2">
    <location>
        <begin position="38"/>
        <end position="57"/>
    </location>
</feature>
<sequence length="222" mass="23871">MQTTDTPGRAPQRSDARANRQRILATARRKLRDDPDASLDSIAVAAGLARRTFYGHFSNRQALITELAQEAAQALRQAFAMTRIPGADPLEEMARMALAAWAVGDQYRMLISLGRRHLGEEAIRATLAPARHEAIAAIRRGQHEGVFANHVPAPVLAQALEALMLALAEENTTSTWADPTGEAAATAFLVAAGVAPQTASRRVRAVLHDQVVSVLQPDAAMT</sequence>
<dbReference type="Pfam" id="PF00440">
    <property type="entry name" value="TetR_N"/>
    <property type="match status" value="1"/>
</dbReference>
<dbReference type="PANTHER" id="PTHR30055">
    <property type="entry name" value="HTH-TYPE TRANSCRIPTIONAL REGULATOR RUTR"/>
    <property type="match status" value="1"/>
</dbReference>
<dbReference type="Gene3D" id="1.10.357.10">
    <property type="entry name" value="Tetracycline Repressor, domain 2"/>
    <property type="match status" value="1"/>
</dbReference>
<evidence type="ECO:0000256" key="3">
    <source>
        <dbReference type="SAM" id="MobiDB-lite"/>
    </source>
</evidence>
<dbReference type="Proteomes" id="UP000094960">
    <property type="component" value="Chromosome"/>
</dbReference>
<feature type="region of interest" description="Disordered" evidence="3">
    <location>
        <begin position="1"/>
        <end position="20"/>
    </location>
</feature>
<dbReference type="RefSeq" id="WP_069777889.1">
    <property type="nucleotide sequence ID" value="NZ_CP017248.1"/>
</dbReference>
<dbReference type="KEGG" id="spun:BFF78_09460"/>
<keyword evidence="1 2" id="KW-0238">DNA-binding</keyword>
<accession>A0A1D7Y6V7</accession>
<dbReference type="AlphaFoldDB" id="A0A1D7Y6V7"/>
<name>A0A1D7Y6V7_9ACTN</name>
<evidence type="ECO:0000259" key="4">
    <source>
        <dbReference type="PROSITE" id="PS50977"/>
    </source>
</evidence>
<proteinExistence type="predicted"/>
<dbReference type="SUPFAM" id="SSF46689">
    <property type="entry name" value="Homeodomain-like"/>
    <property type="match status" value="1"/>
</dbReference>
<dbReference type="EMBL" id="CP017248">
    <property type="protein sequence ID" value="AOR31244.1"/>
    <property type="molecule type" value="Genomic_DNA"/>
</dbReference>
<dbReference type="InterPro" id="IPR001647">
    <property type="entry name" value="HTH_TetR"/>
</dbReference>
<reference evidence="6" key="1">
    <citation type="submission" date="2016-09" db="EMBL/GenBank/DDBJ databases">
        <title>Streptomyces puniciscabiei strain:TW1S1 Genome sequencing and assembly.</title>
        <authorList>
            <person name="Kim M.-K."/>
            <person name="Kim S.B."/>
        </authorList>
    </citation>
    <scope>NUCLEOTIDE SEQUENCE [LARGE SCALE GENOMIC DNA]</scope>
    <source>
        <strain evidence="6">TW1S1</strain>
    </source>
</reference>
<feature type="domain" description="HTH tetR-type" evidence="4">
    <location>
        <begin position="17"/>
        <end position="75"/>
    </location>
</feature>
<organism evidence="5 6">
    <name type="scientific">Streptomyces fodineus</name>
    <dbReference type="NCBI Taxonomy" id="1904616"/>
    <lineage>
        <taxon>Bacteria</taxon>
        <taxon>Bacillati</taxon>
        <taxon>Actinomycetota</taxon>
        <taxon>Actinomycetes</taxon>
        <taxon>Kitasatosporales</taxon>
        <taxon>Streptomycetaceae</taxon>
        <taxon>Streptomyces</taxon>
    </lineage>
</organism>
<dbReference type="GO" id="GO:0003700">
    <property type="term" value="F:DNA-binding transcription factor activity"/>
    <property type="evidence" value="ECO:0007669"/>
    <property type="project" value="TreeGrafter"/>
</dbReference>
<dbReference type="PANTHER" id="PTHR30055:SF209">
    <property type="entry name" value="POSSIBLE TRANSCRIPTIONAL REGULATORY PROTEIN (PROBABLY TETR-FAMILY)"/>
    <property type="match status" value="1"/>
</dbReference>
<keyword evidence="6" id="KW-1185">Reference proteome</keyword>
<protein>
    <submittedName>
        <fullName evidence="5">TetR family transcriptional regulator</fullName>
    </submittedName>
</protein>
<evidence type="ECO:0000256" key="2">
    <source>
        <dbReference type="PROSITE-ProRule" id="PRU00335"/>
    </source>
</evidence>
<dbReference type="GO" id="GO:0000976">
    <property type="term" value="F:transcription cis-regulatory region binding"/>
    <property type="evidence" value="ECO:0007669"/>
    <property type="project" value="TreeGrafter"/>
</dbReference>